<evidence type="ECO:0000256" key="13">
    <source>
        <dbReference type="ARBA" id="ARBA00047339"/>
    </source>
</evidence>
<evidence type="ECO:0000259" key="14">
    <source>
        <dbReference type="PROSITE" id="PS50054"/>
    </source>
</evidence>
<dbReference type="InterPro" id="IPR016130">
    <property type="entry name" value="Tyr_Pase_AS"/>
</dbReference>
<evidence type="ECO:0000256" key="7">
    <source>
        <dbReference type="ARBA" id="ARBA00022830"/>
    </source>
</evidence>
<evidence type="ECO:0000256" key="3">
    <source>
        <dbReference type="ARBA" id="ARBA00011738"/>
    </source>
</evidence>
<dbReference type="Proteomes" id="UP000107385">
    <property type="component" value="Segment"/>
</dbReference>
<dbReference type="GO" id="GO:0052170">
    <property type="term" value="P:symbiont-mediated suppression of host innate immune response"/>
    <property type="evidence" value="ECO:0007669"/>
    <property type="project" value="UniProtKB-KW"/>
</dbReference>
<feature type="domain" description="Tyrosine-protein phosphatase" evidence="14">
    <location>
        <begin position="27"/>
        <end position="177"/>
    </location>
</feature>
<dbReference type="GO" id="GO:0004721">
    <property type="term" value="F:phosphoprotein phosphatase activity"/>
    <property type="evidence" value="ECO:0007669"/>
    <property type="project" value="UniProtKB-KW"/>
</dbReference>
<keyword evidence="12" id="KW-0899">Viral immunoevasion</keyword>
<dbReference type="SUPFAM" id="SSF52799">
    <property type="entry name" value="(Phosphotyrosine protein) phosphatases II"/>
    <property type="match status" value="1"/>
</dbReference>
<evidence type="ECO:0000256" key="12">
    <source>
        <dbReference type="ARBA" id="ARBA00023280"/>
    </source>
</evidence>
<dbReference type="Pfam" id="PF00782">
    <property type="entry name" value="DSPc"/>
    <property type="match status" value="1"/>
</dbReference>
<dbReference type="EMBL" id="KM502564">
    <property type="protein sequence ID" value="AIZ77308.1"/>
    <property type="molecule type" value="Genomic_DNA"/>
</dbReference>
<dbReference type="PROSITE" id="PS50054">
    <property type="entry name" value="TYR_PHOSPHATASE_DUAL"/>
    <property type="match status" value="1"/>
</dbReference>
<accession>A0A0A7MA86</accession>
<dbReference type="InterPro" id="IPR020422">
    <property type="entry name" value="TYR_PHOSPHATASE_DUAL_dom"/>
</dbReference>
<dbReference type="InterPro" id="IPR029021">
    <property type="entry name" value="Prot-tyrosine_phosphatase-like"/>
</dbReference>
<dbReference type="SMART" id="SM00404">
    <property type="entry name" value="PTPc_motif"/>
    <property type="match status" value="1"/>
</dbReference>
<comment type="subunit">
    <text evidence="3">Homodimer.</text>
</comment>
<evidence type="ECO:0000256" key="10">
    <source>
        <dbReference type="ARBA" id="ARBA00023200"/>
    </source>
</evidence>
<dbReference type="PANTHER" id="PTHR45961">
    <property type="entry name" value="IP21249P"/>
    <property type="match status" value="1"/>
</dbReference>
<evidence type="ECO:0000256" key="4">
    <source>
        <dbReference type="ARBA" id="ARBA00022581"/>
    </source>
</evidence>
<dbReference type="GO" id="GO:0030430">
    <property type="term" value="C:host cell cytoplasm"/>
    <property type="evidence" value="ECO:0007669"/>
    <property type="project" value="UniProtKB-SubCell"/>
</dbReference>
<organism evidence="16 17">
    <name type="scientific">Parapoxvirus red deer/HL953</name>
    <dbReference type="NCBI Taxonomy" id="1579460"/>
    <lineage>
        <taxon>Viruses</taxon>
        <taxon>Varidnaviria</taxon>
        <taxon>Bamfordvirae</taxon>
        <taxon>Nucleocytoviricota</taxon>
        <taxon>Pokkesviricetes</taxon>
        <taxon>Chitovirales</taxon>
        <taxon>Poxviridae</taxon>
        <taxon>Chordopoxvirinae</taxon>
        <taxon>Parapoxvirus</taxon>
        <taxon>Parapoxvirus reddeerpox</taxon>
        <taxon>Red deerpox virus</taxon>
    </lineage>
</organism>
<keyword evidence="4" id="KW-0945">Host-virus interaction</keyword>
<dbReference type="Gene3D" id="3.90.190.10">
    <property type="entry name" value="Protein tyrosine phosphatase superfamily"/>
    <property type="match status" value="1"/>
</dbReference>
<evidence type="ECO:0000256" key="5">
    <source>
        <dbReference type="ARBA" id="ARBA00022632"/>
    </source>
</evidence>
<evidence type="ECO:0000256" key="11">
    <source>
        <dbReference type="ARBA" id="ARBA00023258"/>
    </source>
</evidence>
<keyword evidence="11" id="KW-0922">Interferon antiviral system evasion</keyword>
<dbReference type="PROSITE" id="PS50056">
    <property type="entry name" value="TYR_PHOSPHATASE_2"/>
    <property type="match status" value="1"/>
</dbReference>
<comment type="subcellular location">
    <subcellularLocation>
        <location evidence="1">Host cytoplasm</location>
    </subcellularLocation>
</comment>
<evidence type="ECO:0000256" key="1">
    <source>
        <dbReference type="ARBA" id="ARBA00004192"/>
    </source>
</evidence>
<dbReference type="InterPro" id="IPR000387">
    <property type="entry name" value="Tyr_Pase_dom"/>
</dbReference>
<keyword evidence="17" id="KW-1185">Reference proteome</keyword>
<dbReference type="RefSeq" id="YP_009112796.1">
    <property type="nucleotide sequence ID" value="NC_025963.1"/>
</dbReference>
<keyword evidence="5" id="KW-1090">Inhibition of host innate immune response by virus</keyword>
<dbReference type="SMART" id="SM00195">
    <property type="entry name" value="DSPc"/>
    <property type="match status" value="1"/>
</dbReference>
<keyword evidence="8" id="KW-0904">Protein phosphatase</keyword>
<sequence>MDDKNDWYARLLLRCTCGGTPVVMPGEMTRLTEYVYLGNAEDARRVVRGETGVPFQCVVNMTTSKYPTPSGITAYHIPLRDDDVTDISAIMPPLVKLLERLEAERRPTLVHCVAGINRSGAAAMAYIMHRRRTERPDMTRSALFVYFLKTYFELRDLRGAFLENQNFRLQLIKLFVV</sequence>
<keyword evidence="7" id="KW-1114">Inhibition of host interferon signaling pathway by virus</keyword>
<protein>
    <submittedName>
        <fullName evidence="16">Uncharacterized protein</fullName>
    </submittedName>
</protein>
<dbReference type="GeneID" id="22647455"/>
<evidence type="ECO:0000313" key="17">
    <source>
        <dbReference type="Proteomes" id="UP000107385"/>
    </source>
</evidence>
<dbReference type="CDD" id="cd14498">
    <property type="entry name" value="DSP"/>
    <property type="match status" value="1"/>
</dbReference>
<dbReference type="InterPro" id="IPR052103">
    <property type="entry name" value="Dual_spec_Phospatases"/>
</dbReference>
<evidence type="ECO:0000313" key="16">
    <source>
        <dbReference type="EMBL" id="AIZ77308.1"/>
    </source>
</evidence>
<feature type="domain" description="Tyrosine specific protein phosphatases" evidence="15">
    <location>
        <begin position="92"/>
        <end position="169"/>
    </location>
</feature>
<dbReference type="PROSITE" id="PS00383">
    <property type="entry name" value="TYR_PHOSPHATASE_1"/>
    <property type="match status" value="1"/>
</dbReference>
<dbReference type="OrthoDB" id="12612at10239"/>
<evidence type="ECO:0000256" key="9">
    <source>
        <dbReference type="ARBA" id="ARBA00022961"/>
    </source>
</evidence>
<keyword evidence="6" id="KW-0378">Hydrolase</keyword>
<dbReference type="PANTHER" id="PTHR45961:SF6">
    <property type="entry name" value="IP21249P"/>
    <property type="match status" value="1"/>
</dbReference>
<keyword evidence="10" id="KW-1035">Host cytoplasm</keyword>
<dbReference type="GO" id="GO:0039563">
    <property type="term" value="P:symbiont-mediated suppression of host JAK-STAT cascade via inhibition of STAT1 activity"/>
    <property type="evidence" value="ECO:0007669"/>
    <property type="project" value="UniProtKB-KW"/>
</dbReference>
<name>A0A0A7MA86_9POXV</name>
<dbReference type="InterPro" id="IPR000340">
    <property type="entry name" value="Dual-sp_phosphatase_cat-dom"/>
</dbReference>
<proteinExistence type="inferred from homology"/>
<comment type="similarity">
    <text evidence="2">Belongs to the protein-tyrosine phosphatase family. Non-receptor class dual specificity subfamily.</text>
</comment>
<evidence type="ECO:0000256" key="6">
    <source>
        <dbReference type="ARBA" id="ARBA00022801"/>
    </source>
</evidence>
<evidence type="ECO:0000256" key="8">
    <source>
        <dbReference type="ARBA" id="ARBA00022912"/>
    </source>
</evidence>
<comment type="catalytic activity">
    <reaction evidence="13">
        <text>O-phospho-L-seryl-[protein] + H2O = L-seryl-[protein] + phosphate</text>
        <dbReference type="Rhea" id="RHEA:20629"/>
        <dbReference type="Rhea" id="RHEA-COMP:9863"/>
        <dbReference type="Rhea" id="RHEA-COMP:11604"/>
        <dbReference type="ChEBI" id="CHEBI:15377"/>
        <dbReference type="ChEBI" id="CHEBI:29999"/>
        <dbReference type="ChEBI" id="CHEBI:43474"/>
        <dbReference type="ChEBI" id="CHEBI:83421"/>
    </reaction>
</comment>
<dbReference type="GO" id="GO:0039502">
    <property type="term" value="P:symbiont-mediated suppression of host type I interferon-mediated signaling pathway"/>
    <property type="evidence" value="ECO:0007669"/>
    <property type="project" value="UniProtKB-KW"/>
</dbReference>
<keyword evidence="9" id="KW-1105">Inhibition of host STAT1 by virus</keyword>
<reference evidence="16 17" key="1">
    <citation type="submission" date="2014-09" db="EMBL/GenBank/DDBJ databases">
        <title>Parapoxvirus (PPV) of red deer reveals sub-clinical infection and confirms a unique species.</title>
        <authorList>
            <person name="Friederichs S."/>
            <person name="Stefan K."/>
            <person name="Helmut B."/>
            <person name="Heike L."/>
            <person name="Mathias B."/>
        </authorList>
    </citation>
    <scope>NUCLEOTIDE SEQUENCE [LARGE SCALE GENOMIC DNA]</scope>
    <source>
        <strain evidence="16">HL953</strain>
    </source>
</reference>
<dbReference type="KEGG" id="vg:22647455"/>
<dbReference type="InterPro" id="IPR003595">
    <property type="entry name" value="Tyr_Pase_cat"/>
</dbReference>
<evidence type="ECO:0000256" key="2">
    <source>
        <dbReference type="ARBA" id="ARBA00008601"/>
    </source>
</evidence>
<evidence type="ECO:0000259" key="15">
    <source>
        <dbReference type="PROSITE" id="PS50056"/>
    </source>
</evidence>